<dbReference type="SUPFAM" id="SSF51206">
    <property type="entry name" value="cAMP-binding domain-like"/>
    <property type="match status" value="1"/>
</dbReference>
<dbReference type="GO" id="GO:0006355">
    <property type="term" value="P:regulation of DNA-templated transcription"/>
    <property type="evidence" value="ECO:0007669"/>
    <property type="project" value="InterPro"/>
</dbReference>
<reference evidence="5 6" key="1">
    <citation type="submission" date="2014-06" db="EMBL/GenBank/DDBJ databases">
        <title>Whole Genome Sequences of Three Symbiotic Endozoicomonas Bacteria.</title>
        <authorList>
            <person name="Neave M.J."/>
            <person name="Apprill A."/>
            <person name="Voolstra C.R."/>
        </authorList>
    </citation>
    <scope>NUCLEOTIDE SEQUENCE [LARGE SCALE GENOMIC DNA]</scope>
    <source>
        <strain evidence="5 6">LMG 24815</strain>
    </source>
</reference>
<dbReference type="InterPro" id="IPR000595">
    <property type="entry name" value="cNMP-bd_dom"/>
</dbReference>
<protein>
    <recommendedName>
        <fullName evidence="4">HTH crp-type domain-containing protein</fullName>
    </recommendedName>
</protein>
<keyword evidence="2" id="KW-0238">DNA-binding</keyword>
<keyword evidence="1" id="KW-0805">Transcription regulation</keyword>
<dbReference type="InterPro" id="IPR012318">
    <property type="entry name" value="HTH_CRP"/>
</dbReference>
<proteinExistence type="predicted"/>
<evidence type="ECO:0000256" key="1">
    <source>
        <dbReference type="ARBA" id="ARBA00023015"/>
    </source>
</evidence>
<evidence type="ECO:0000313" key="5">
    <source>
        <dbReference type="EMBL" id="KEQ11419.1"/>
    </source>
</evidence>
<feature type="domain" description="HTH crp-type" evidence="4">
    <location>
        <begin position="165"/>
        <end position="228"/>
    </location>
</feature>
<dbReference type="EMBL" id="JOKG01000007">
    <property type="protein sequence ID" value="KEQ11419.1"/>
    <property type="molecule type" value="Genomic_DNA"/>
</dbReference>
<dbReference type="Proteomes" id="UP000028006">
    <property type="component" value="Unassembled WGS sequence"/>
</dbReference>
<dbReference type="InterPro" id="IPR036390">
    <property type="entry name" value="WH_DNA-bd_sf"/>
</dbReference>
<sequence length="253" mass="28231">MNYLPLIKPLSLSTACKTPFIESHLSALLGDHVSNRELTELMNHCRLIKTKANGYICKQDELVDGILILLSGSTKATKSNQDNHSVAIHIKHSLHLINFGFFSGITSHTTSVQAQTDCLSLLIKIKLNELNKYPTLMNVLLKSASESACDLDEIVESLLTRPLPERVLRKLISIAGPDSNRVYATQTDLADMLGVSRQKIHAEIKKLVKNSIIRSGYGWFEIIDSNYLNHQDNTLSSCRRMSVSDNSTLKKEL</sequence>
<evidence type="ECO:0000259" key="4">
    <source>
        <dbReference type="Pfam" id="PF13545"/>
    </source>
</evidence>
<comment type="caution">
    <text evidence="5">The sequence shown here is derived from an EMBL/GenBank/DDBJ whole genome shotgun (WGS) entry which is preliminary data.</text>
</comment>
<dbReference type="GO" id="GO:0003677">
    <property type="term" value="F:DNA binding"/>
    <property type="evidence" value="ECO:0007669"/>
    <property type="project" value="UniProtKB-KW"/>
</dbReference>
<accession>A0A081MYZ6</accession>
<dbReference type="CDD" id="cd00038">
    <property type="entry name" value="CAP_ED"/>
    <property type="match status" value="1"/>
</dbReference>
<keyword evidence="3" id="KW-0804">Transcription</keyword>
<dbReference type="InterPro" id="IPR018490">
    <property type="entry name" value="cNMP-bd_dom_sf"/>
</dbReference>
<dbReference type="InterPro" id="IPR014710">
    <property type="entry name" value="RmlC-like_jellyroll"/>
</dbReference>
<dbReference type="RefSeq" id="WP_034879674.1">
    <property type="nucleotide sequence ID" value="NZ_JOKG01000007.1"/>
</dbReference>
<dbReference type="SUPFAM" id="SSF46785">
    <property type="entry name" value="Winged helix' DNA-binding domain"/>
    <property type="match status" value="1"/>
</dbReference>
<evidence type="ECO:0000256" key="2">
    <source>
        <dbReference type="ARBA" id="ARBA00023125"/>
    </source>
</evidence>
<dbReference type="Gene3D" id="2.60.120.10">
    <property type="entry name" value="Jelly Rolls"/>
    <property type="match status" value="1"/>
</dbReference>
<gene>
    <name evidence="5" type="ORF">GZ77_25270</name>
</gene>
<dbReference type="Pfam" id="PF13545">
    <property type="entry name" value="HTH_Crp_2"/>
    <property type="match status" value="1"/>
</dbReference>
<organism evidence="5 6">
    <name type="scientific">Endozoicomonas montiporae</name>
    <dbReference type="NCBI Taxonomy" id="1027273"/>
    <lineage>
        <taxon>Bacteria</taxon>
        <taxon>Pseudomonadati</taxon>
        <taxon>Pseudomonadota</taxon>
        <taxon>Gammaproteobacteria</taxon>
        <taxon>Oceanospirillales</taxon>
        <taxon>Endozoicomonadaceae</taxon>
        <taxon>Endozoicomonas</taxon>
    </lineage>
</organism>
<keyword evidence="6" id="KW-1185">Reference proteome</keyword>
<evidence type="ECO:0000256" key="3">
    <source>
        <dbReference type="ARBA" id="ARBA00023163"/>
    </source>
</evidence>
<evidence type="ECO:0000313" key="6">
    <source>
        <dbReference type="Proteomes" id="UP000028006"/>
    </source>
</evidence>
<name>A0A081MYZ6_9GAMM</name>
<dbReference type="AlphaFoldDB" id="A0A081MYZ6"/>